<dbReference type="AlphaFoldDB" id="A0A9D4DIN2"/>
<comment type="caution">
    <text evidence="1">The sequence shown here is derived from an EMBL/GenBank/DDBJ whole genome shotgun (WGS) entry which is preliminary data.</text>
</comment>
<keyword evidence="2" id="KW-1185">Reference proteome</keyword>
<protein>
    <submittedName>
        <fullName evidence="1">Uncharacterized protein</fullName>
    </submittedName>
</protein>
<organism evidence="1 2">
    <name type="scientific">Dreissena polymorpha</name>
    <name type="common">Zebra mussel</name>
    <name type="synonym">Mytilus polymorpha</name>
    <dbReference type="NCBI Taxonomy" id="45954"/>
    <lineage>
        <taxon>Eukaryota</taxon>
        <taxon>Metazoa</taxon>
        <taxon>Spiralia</taxon>
        <taxon>Lophotrochozoa</taxon>
        <taxon>Mollusca</taxon>
        <taxon>Bivalvia</taxon>
        <taxon>Autobranchia</taxon>
        <taxon>Heteroconchia</taxon>
        <taxon>Euheterodonta</taxon>
        <taxon>Imparidentia</taxon>
        <taxon>Neoheterodontei</taxon>
        <taxon>Myida</taxon>
        <taxon>Dreissenoidea</taxon>
        <taxon>Dreissenidae</taxon>
        <taxon>Dreissena</taxon>
    </lineage>
</organism>
<proteinExistence type="predicted"/>
<reference evidence="1" key="2">
    <citation type="submission" date="2020-11" db="EMBL/GenBank/DDBJ databases">
        <authorList>
            <person name="McCartney M.A."/>
            <person name="Auch B."/>
            <person name="Kono T."/>
            <person name="Mallez S."/>
            <person name="Becker A."/>
            <person name="Gohl D.M."/>
            <person name="Silverstein K.A.T."/>
            <person name="Koren S."/>
            <person name="Bechman K.B."/>
            <person name="Herman A."/>
            <person name="Abrahante J.E."/>
            <person name="Garbe J."/>
        </authorList>
    </citation>
    <scope>NUCLEOTIDE SEQUENCE</scope>
    <source>
        <strain evidence="1">Duluth1</strain>
        <tissue evidence="1">Whole animal</tissue>
    </source>
</reference>
<evidence type="ECO:0000313" key="2">
    <source>
        <dbReference type="Proteomes" id="UP000828390"/>
    </source>
</evidence>
<dbReference type="Proteomes" id="UP000828390">
    <property type="component" value="Unassembled WGS sequence"/>
</dbReference>
<reference evidence="1" key="1">
    <citation type="journal article" date="2019" name="bioRxiv">
        <title>The Genome of the Zebra Mussel, Dreissena polymorpha: A Resource for Invasive Species Research.</title>
        <authorList>
            <person name="McCartney M.A."/>
            <person name="Auch B."/>
            <person name="Kono T."/>
            <person name="Mallez S."/>
            <person name="Zhang Y."/>
            <person name="Obille A."/>
            <person name="Becker A."/>
            <person name="Abrahante J.E."/>
            <person name="Garbe J."/>
            <person name="Badalamenti J.P."/>
            <person name="Herman A."/>
            <person name="Mangelson H."/>
            <person name="Liachko I."/>
            <person name="Sullivan S."/>
            <person name="Sone E.D."/>
            <person name="Koren S."/>
            <person name="Silverstein K.A.T."/>
            <person name="Beckman K.B."/>
            <person name="Gohl D.M."/>
        </authorList>
    </citation>
    <scope>NUCLEOTIDE SEQUENCE</scope>
    <source>
        <strain evidence="1">Duluth1</strain>
        <tissue evidence="1">Whole animal</tissue>
    </source>
</reference>
<sequence>MRFAKPREDVCGSCEQLCKYIVGAVTEEKLHALSGMENNITDARKVVKLITT</sequence>
<accession>A0A9D4DIN2</accession>
<evidence type="ECO:0000313" key="1">
    <source>
        <dbReference type="EMBL" id="KAH3750332.1"/>
    </source>
</evidence>
<gene>
    <name evidence="1" type="ORF">DPMN_184852</name>
</gene>
<dbReference type="EMBL" id="JAIWYP010000010">
    <property type="protein sequence ID" value="KAH3750332.1"/>
    <property type="molecule type" value="Genomic_DNA"/>
</dbReference>
<name>A0A9D4DIN2_DREPO</name>